<dbReference type="InParanoid" id="A0A0C3G1Y2"/>
<dbReference type="Proteomes" id="UP000054166">
    <property type="component" value="Unassembled WGS sequence"/>
</dbReference>
<gene>
    <name evidence="5" type="ORF">PILCRDRAFT_328343</name>
</gene>
<feature type="compositionally biased region" description="Low complexity" evidence="4">
    <location>
        <begin position="10"/>
        <end position="27"/>
    </location>
</feature>
<dbReference type="STRING" id="765440.A0A0C3G1Y2"/>
<feature type="compositionally biased region" description="Basic and acidic residues" evidence="4">
    <location>
        <begin position="190"/>
        <end position="199"/>
    </location>
</feature>
<dbReference type="InterPro" id="IPR051701">
    <property type="entry name" value="Mito_OM_Translocase_MSP1"/>
</dbReference>
<name>A0A0C3G1Y2_PILCF</name>
<keyword evidence="2" id="KW-0067">ATP-binding</keyword>
<dbReference type="PANTHER" id="PTHR45644:SF56">
    <property type="entry name" value="AAA ATPASE, PUTATIVE (AFU_ORTHOLOGUE AFUA_2G12920)-RELATED"/>
    <property type="match status" value="1"/>
</dbReference>
<dbReference type="SUPFAM" id="SSF52540">
    <property type="entry name" value="P-loop containing nucleoside triphosphate hydrolases"/>
    <property type="match status" value="1"/>
</dbReference>
<dbReference type="GO" id="GO:0005524">
    <property type="term" value="F:ATP binding"/>
    <property type="evidence" value="ECO:0007669"/>
    <property type="project" value="UniProtKB-KW"/>
</dbReference>
<accession>A0A0C3G1Y2</accession>
<keyword evidence="6" id="KW-1185">Reference proteome</keyword>
<keyword evidence="3" id="KW-0175">Coiled coil</keyword>
<proteinExistence type="predicted"/>
<reference evidence="6" key="2">
    <citation type="submission" date="2015-01" db="EMBL/GenBank/DDBJ databases">
        <title>Evolutionary Origins and Diversification of the Mycorrhizal Mutualists.</title>
        <authorList>
            <consortium name="DOE Joint Genome Institute"/>
            <consortium name="Mycorrhizal Genomics Consortium"/>
            <person name="Kohler A."/>
            <person name="Kuo A."/>
            <person name="Nagy L.G."/>
            <person name="Floudas D."/>
            <person name="Copeland A."/>
            <person name="Barry K.W."/>
            <person name="Cichocki N."/>
            <person name="Veneault-Fourrey C."/>
            <person name="LaButti K."/>
            <person name="Lindquist E.A."/>
            <person name="Lipzen A."/>
            <person name="Lundell T."/>
            <person name="Morin E."/>
            <person name="Murat C."/>
            <person name="Riley R."/>
            <person name="Ohm R."/>
            <person name="Sun H."/>
            <person name="Tunlid A."/>
            <person name="Henrissat B."/>
            <person name="Grigoriev I.V."/>
            <person name="Hibbett D.S."/>
            <person name="Martin F."/>
        </authorList>
    </citation>
    <scope>NUCLEOTIDE SEQUENCE [LARGE SCALE GENOMIC DNA]</scope>
    <source>
        <strain evidence="6">F 1598</strain>
    </source>
</reference>
<evidence type="ECO:0000256" key="4">
    <source>
        <dbReference type="SAM" id="MobiDB-lite"/>
    </source>
</evidence>
<feature type="coiled-coil region" evidence="3">
    <location>
        <begin position="530"/>
        <end position="564"/>
    </location>
</feature>
<organism evidence="5 6">
    <name type="scientific">Piloderma croceum (strain F 1598)</name>
    <dbReference type="NCBI Taxonomy" id="765440"/>
    <lineage>
        <taxon>Eukaryota</taxon>
        <taxon>Fungi</taxon>
        <taxon>Dikarya</taxon>
        <taxon>Basidiomycota</taxon>
        <taxon>Agaricomycotina</taxon>
        <taxon>Agaricomycetes</taxon>
        <taxon>Agaricomycetidae</taxon>
        <taxon>Atheliales</taxon>
        <taxon>Atheliaceae</taxon>
        <taxon>Piloderma</taxon>
    </lineage>
</organism>
<evidence type="ECO:0000313" key="5">
    <source>
        <dbReference type="EMBL" id="KIM85874.1"/>
    </source>
</evidence>
<evidence type="ECO:0000256" key="1">
    <source>
        <dbReference type="ARBA" id="ARBA00022741"/>
    </source>
</evidence>
<dbReference type="Gene3D" id="3.40.50.300">
    <property type="entry name" value="P-loop containing nucleotide triphosphate hydrolases"/>
    <property type="match status" value="1"/>
</dbReference>
<reference evidence="5 6" key="1">
    <citation type="submission" date="2014-04" db="EMBL/GenBank/DDBJ databases">
        <authorList>
            <consortium name="DOE Joint Genome Institute"/>
            <person name="Kuo A."/>
            <person name="Tarkka M."/>
            <person name="Buscot F."/>
            <person name="Kohler A."/>
            <person name="Nagy L.G."/>
            <person name="Floudas D."/>
            <person name="Copeland A."/>
            <person name="Barry K.W."/>
            <person name="Cichocki N."/>
            <person name="Veneault-Fourrey C."/>
            <person name="LaButti K."/>
            <person name="Lindquist E.A."/>
            <person name="Lipzen A."/>
            <person name="Lundell T."/>
            <person name="Morin E."/>
            <person name="Murat C."/>
            <person name="Sun H."/>
            <person name="Tunlid A."/>
            <person name="Henrissat B."/>
            <person name="Grigoriev I.V."/>
            <person name="Hibbett D.S."/>
            <person name="Martin F."/>
            <person name="Nordberg H.P."/>
            <person name="Cantor M.N."/>
            <person name="Hua S.X."/>
        </authorList>
    </citation>
    <scope>NUCLEOTIDE SEQUENCE [LARGE SCALE GENOMIC DNA]</scope>
    <source>
        <strain evidence="5 6">F 1598</strain>
    </source>
</reference>
<evidence type="ECO:0000256" key="2">
    <source>
        <dbReference type="ARBA" id="ARBA00022840"/>
    </source>
</evidence>
<sequence length="655" mass="71563">MHSKPTTNMSQSSSTLTDETTTEQLPTASFTSNIAAKIIWSPPFQDSTNGSDIHDGQPCSNNTTIPNLPPTFTFPDGILSEVQATASYAFSRAVQMASVDSSVLNNGNENRSTKSPPQPIISLYYPHYGCHNIIDSMVKSLARKQGADIVVLDSLELALEEFGAFGKETARAIDMLYKRPGNSDCPSTSDNDKDDLSDNRDTKAHTIQKVFDDIVNIRQDANAPQGDSSAVEQTQSRIIYMRDFGGIALSAAPLVPYLLQALRTRRTARFDKGSVDCEKPVQPTVLILGFAETPKDNSDYDLGCDCVICRDKMPRSRSARGFSEGGTALRQILPSLGNKLSMIENVLSPSSSPFSTTFFLTSLANPQAGKNITSELDFLLELEREDSPAAESNSTPFNDCFSISIFPKDSHTSEFREIEQRMSRERRHDIQSAWMMVCLRHRGAVVCESPLDSMEGGASVAGMEHTANLLDVATLSNGLRDIPLPVILDRIATIALGFSPQVSGSTGATRVTPTALSGAYKVFVENWKTRSDWLKAVKKTQKKVDELERDCNEDEKKVEGKKSREIVEKVKQAEDLSSYEKRLLSCIVDDSTITTTFEDVCIPSKTIDSLRTIISLSLLYPAAFKTGVLSKEAIGGVLLYGPPGTGKTLVCRALA</sequence>
<evidence type="ECO:0000313" key="6">
    <source>
        <dbReference type="Proteomes" id="UP000054166"/>
    </source>
</evidence>
<dbReference type="GO" id="GO:0005741">
    <property type="term" value="C:mitochondrial outer membrane"/>
    <property type="evidence" value="ECO:0007669"/>
    <property type="project" value="TreeGrafter"/>
</dbReference>
<keyword evidence="1" id="KW-0547">Nucleotide-binding</keyword>
<dbReference type="AlphaFoldDB" id="A0A0C3G1Y2"/>
<feature type="region of interest" description="Disordered" evidence="4">
    <location>
        <begin position="1"/>
        <end position="28"/>
    </location>
</feature>
<evidence type="ECO:0000256" key="3">
    <source>
        <dbReference type="SAM" id="Coils"/>
    </source>
</evidence>
<dbReference type="InterPro" id="IPR027417">
    <property type="entry name" value="P-loop_NTPase"/>
</dbReference>
<feature type="region of interest" description="Disordered" evidence="4">
    <location>
        <begin position="178"/>
        <end position="199"/>
    </location>
</feature>
<dbReference type="PANTHER" id="PTHR45644">
    <property type="entry name" value="AAA ATPASE, PUTATIVE (AFU_ORTHOLOGUE AFUA_2G12920)-RELATED-RELATED"/>
    <property type="match status" value="1"/>
</dbReference>
<dbReference type="EMBL" id="KN832983">
    <property type="protein sequence ID" value="KIM85874.1"/>
    <property type="molecule type" value="Genomic_DNA"/>
</dbReference>
<protein>
    <submittedName>
        <fullName evidence="5">Uncharacterized protein</fullName>
    </submittedName>
</protein>
<dbReference type="HOGENOM" id="CLU_418623_0_0_1"/>
<dbReference type="OrthoDB" id="2872203at2759"/>